<evidence type="ECO:0000256" key="1">
    <source>
        <dbReference type="SAM" id="SignalP"/>
    </source>
</evidence>
<proteinExistence type="predicted"/>
<dbReference type="EMBL" id="WAEL01000012">
    <property type="protein sequence ID" value="NID13484.1"/>
    <property type="molecule type" value="Genomic_DNA"/>
</dbReference>
<feature type="signal peptide" evidence="1">
    <location>
        <begin position="1"/>
        <end position="21"/>
    </location>
</feature>
<dbReference type="Proteomes" id="UP000606008">
    <property type="component" value="Unassembled WGS sequence"/>
</dbReference>
<protein>
    <submittedName>
        <fullName evidence="2">Uncharacterized protein</fullName>
    </submittedName>
</protein>
<reference evidence="2" key="1">
    <citation type="submission" date="2024-05" db="EMBL/GenBank/DDBJ databases">
        <authorList>
            <person name="Jung D.-H."/>
        </authorList>
    </citation>
    <scope>NUCLEOTIDE SEQUENCE</scope>
    <source>
        <strain evidence="2">JA-25</strain>
    </source>
</reference>
<dbReference type="RefSeq" id="WP_166694007.1">
    <property type="nucleotide sequence ID" value="NZ_WAEL01000012.1"/>
</dbReference>
<organism evidence="2 3">
    <name type="scientific">Fibrivirga algicola</name>
    <dbReference type="NCBI Taxonomy" id="2950420"/>
    <lineage>
        <taxon>Bacteria</taxon>
        <taxon>Pseudomonadati</taxon>
        <taxon>Bacteroidota</taxon>
        <taxon>Cytophagia</taxon>
        <taxon>Cytophagales</taxon>
        <taxon>Spirosomataceae</taxon>
        <taxon>Fibrivirga</taxon>
    </lineage>
</organism>
<keyword evidence="1" id="KW-0732">Signal</keyword>
<gene>
    <name evidence="2" type="ORF">F7231_25175</name>
</gene>
<accession>A0ABX0QTH2</accession>
<evidence type="ECO:0000313" key="3">
    <source>
        <dbReference type="Proteomes" id="UP000606008"/>
    </source>
</evidence>
<comment type="caution">
    <text evidence="2">The sequence shown here is derived from an EMBL/GenBank/DDBJ whole genome shotgun (WGS) entry which is preliminary data.</text>
</comment>
<evidence type="ECO:0000313" key="2">
    <source>
        <dbReference type="EMBL" id="NID13484.1"/>
    </source>
</evidence>
<feature type="chain" id="PRO_5047465143" evidence="1">
    <location>
        <begin position="22"/>
        <end position="99"/>
    </location>
</feature>
<sequence length="99" mass="11028">MKKIIICSALCLATLFSAAQAQTKKQNTKARNEAVLVTRKATVAEDKATLTTLRDQKEYDKVNEDKPAVQADRKALRTGKKKLLKDQVKKDVSKVKAKI</sequence>
<name>A0ABX0QTH2_9BACT</name>
<keyword evidence="3" id="KW-1185">Reference proteome</keyword>